<name>A0A2V3IJA6_9FLOR</name>
<evidence type="ECO:0000313" key="2">
    <source>
        <dbReference type="Proteomes" id="UP000247409"/>
    </source>
</evidence>
<comment type="caution">
    <text evidence="1">The sequence shown here is derived from an EMBL/GenBank/DDBJ whole genome shotgun (WGS) entry which is preliminary data.</text>
</comment>
<evidence type="ECO:0008006" key="3">
    <source>
        <dbReference type="Google" id="ProtNLM"/>
    </source>
</evidence>
<dbReference type="EMBL" id="NBIV01000175">
    <property type="protein sequence ID" value="PXF42139.1"/>
    <property type="molecule type" value="Genomic_DNA"/>
</dbReference>
<sequence length="196" mass="21233">MVFDLGKLPQKQTLQDALRGALQGIETGVADCSWKRIDEATPQDVDLLAKLKQTDTFHRRKMSGFHESLATGIVAAAVVGSGSPVVTTSGTTEAAYSLVSVSSTKKELLRSAVESMDRMTAVVETGSKDLTQAVIYQNAVNEKDMQGKEALRKGQLQSLKAADAQRSLDMLVVLKNEGVISEEEFKKRAKVLAHLQ</sequence>
<gene>
    <name evidence="1" type="ORF">BWQ96_08117</name>
</gene>
<proteinExistence type="predicted"/>
<evidence type="ECO:0000313" key="1">
    <source>
        <dbReference type="EMBL" id="PXF42139.1"/>
    </source>
</evidence>
<reference evidence="1 2" key="1">
    <citation type="journal article" date="2018" name="Mol. Biol. Evol.">
        <title>Analysis of the draft genome of the red seaweed Gracilariopsis chorda provides insights into genome size evolution in Rhodophyta.</title>
        <authorList>
            <person name="Lee J."/>
            <person name="Yang E.C."/>
            <person name="Graf L."/>
            <person name="Yang J.H."/>
            <person name="Qiu H."/>
            <person name="Zel Zion U."/>
            <person name="Chan C.X."/>
            <person name="Stephens T.G."/>
            <person name="Weber A.P.M."/>
            <person name="Boo G.H."/>
            <person name="Boo S.M."/>
            <person name="Kim K.M."/>
            <person name="Shin Y."/>
            <person name="Jung M."/>
            <person name="Lee S.J."/>
            <person name="Yim H.S."/>
            <person name="Lee J.H."/>
            <person name="Bhattacharya D."/>
            <person name="Yoon H.S."/>
        </authorList>
    </citation>
    <scope>NUCLEOTIDE SEQUENCE [LARGE SCALE GENOMIC DNA]</scope>
    <source>
        <strain evidence="1 2">SKKU-2015</strain>
        <tissue evidence="1">Whole body</tissue>
    </source>
</reference>
<keyword evidence="2" id="KW-1185">Reference proteome</keyword>
<dbReference type="AlphaFoldDB" id="A0A2V3IJA6"/>
<protein>
    <recommendedName>
        <fullName evidence="3">SHOCT domain-containing protein</fullName>
    </recommendedName>
</protein>
<dbReference type="Proteomes" id="UP000247409">
    <property type="component" value="Unassembled WGS sequence"/>
</dbReference>
<organism evidence="1 2">
    <name type="scientific">Gracilariopsis chorda</name>
    <dbReference type="NCBI Taxonomy" id="448386"/>
    <lineage>
        <taxon>Eukaryota</taxon>
        <taxon>Rhodophyta</taxon>
        <taxon>Florideophyceae</taxon>
        <taxon>Rhodymeniophycidae</taxon>
        <taxon>Gracilariales</taxon>
        <taxon>Gracilariaceae</taxon>
        <taxon>Gracilariopsis</taxon>
    </lineage>
</organism>
<accession>A0A2V3IJA6</accession>